<feature type="domain" description="LiaF transmembrane" evidence="2">
    <location>
        <begin position="9"/>
        <end position="100"/>
    </location>
</feature>
<sequence length="107" mass="12275">MEQSQRRLVLGLFLIVIGVLFLLRNLDIIDLPWYFHTWQMLLIGLGAFNFLTGNRSSGFILAGIGAVFLLPDIMSFNFRDIWPIVLIIIGASLFFRNRNRTDEEASN</sequence>
<dbReference type="InterPro" id="IPR054331">
    <property type="entry name" value="LiaF_TM"/>
</dbReference>
<dbReference type="RefSeq" id="WP_317488870.1">
    <property type="nucleotide sequence ID" value="NZ_CP136051.1"/>
</dbReference>
<proteinExistence type="predicted"/>
<feature type="transmembrane region" description="Helical" evidence="1">
    <location>
        <begin position="81"/>
        <end position="97"/>
    </location>
</feature>
<protein>
    <submittedName>
        <fullName evidence="3">DUF5668 domain-containing protein</fullName>
    </submittedName>
</protein>
<feature type="transmembrane region" description="Helical" evidence="1">
    <location>
        <begin position="58"/>
        <end position="75"/>
    </location>
</feature>
<accession>A0ABZ0IPM1</accession>
<dbReference type="Pfam" id="PF22570">
    <property type="entry name" value="LiaF-TM"/>
    <property type="match status" value="1"/>
</dbReference>
<dbReference type="EMBL" id="CP136051">
    <property type="protein sequence ID" value="WOK06134.1"/>
    <property type="molecule type" value="Genomic_DNA"/>
</dbReference>
<keyword evidence="4" id="KW-1185">Reference proteome</keyword>
<feature type="transmembrane region" description="Helical" evidence="1">
    <location>
        <begin position="32"/>
        <end position="51"/>
    </location>
</feature>
<evidence type="ECO:0000313" key="3">
    <source>
        <dbReference type="EMBL" id="WOK06134.1"/>
    </source>
</evidence>
<evidence type="ECO:0000256" key="1">
    <source>
        <dbReference type="SAM" id="Phobius"/>
    </source>
</evidence>
<evidence type="ECO:0000259" key="2">
    <source>
        <dbReference type="Pfam" id="PF22570"/>
    </source>
</evidence>
<keyword evidence="1" id="KW-0812">Transmembrane</keyword>
<dbReference type="Proteomes" id="UP001302349">
    <property type="component" value="Chromosome"/>
</dbReference>
<evidence type="ECO:0000313" key="4">
    <source>
        <dbReference type="Proteomes" id="UP001302349"/>
    </source>
</evidence>
<name>A0ABZ0IPM1_9BACT</name>
<feature type="transmembrane region" description="Helical" evidence="1">
    <location>
        <begin position="7"/>
        <end position="26"/>
    </location>
</feature>
<organism evidence="3 4">
    <name type="scientific">Imperialibacter roseus</name>
    <dbReference type="NCBI Taxonomy" id="1324217"/>
    <lineage>
        <taxon>Bacteria</taxon>
        <taxon>Pseudomonadati</taxon>
        <taxon>Bacteroidota</taxon>
        <taxon>Cytophagia</taxon>
        <taxon>Cytophagales</taxon>
        <taxon>Flammeovirgaceae</taxon>
        <taxon>Imperialibacter</taxon>
    </lineage>
</organism>
<gene>
    <name evidence="3" type="ORF">RT717_23950</name>
</gene>
<keyword evidence="1" id="KW-0472">Membrane</keyword>
<reference evidence="3 4" key="1">
    <citation type="journal article" date="2023" name="Microbiol. Resour. Announc.">
        <title>Complete Genome Sequence of Imperialibacter roseus strain P4T.</title>
        <authorList>
            <person name="Tizabi D.R."/>
            <person name="Bachvaroff T."/>
            <person name="Hill R.T."/>
        </authorList>
    </citation>
    <scope>NUCLEOTIDE SEQUENCE [LARGE SCALE GENOMIC DNA]</scope>
    <source>
        <strain evidence="3 4">P4T</strain>
    </source>
</reference>
<keyword evidence="1" id="KW-1133">Transmembrane helix</keyword>